<sequence>GRRDVPALDLHRQHPPGPGPAELRRPQLRAPALAPALLRRAGRHRVGWTGVGRSPHRLGRLQCCGRRSGDAAPAGRGTSSPAGRTVPRAVTPGHLGVRVRRRSVHGGRGLGSGAAGVGSGRARSDAGVGTRGRCWAGPRLLPVPVLRAGPAGTARTGRAVGSALLAPARTRRAGSSAGRGPLRCWWLLVVRGPAAGRRALLPGRRRHPAAVLLGVGQPCSRCLRDRSGDSRRIRHGGQPSGPTGRPWGSAGRVVAGAGCRRSDRPGRRQRPLQVGDREDLAAVHGVADPAGDVAPAGHPPRLDRGSDGVDPRNSAAAAHDLV</sequence>
<feature type="non-terminal residue" evidence="2">
    <location>
        <position position="1"/>
    </location>
</feature>
<dbReference type="AlphaFoldDB" id="A0A6J4MJ96"/>
<feature type="region of interest" description="Disordered" evidence="1">
    <location>
        <begin position="47"/>
        <end position="89"/>
    </location>
</feature>
<gene>
    <name evidence="2" type="ORF">AVDCRST_MAG29-2647</name>
</gene>
<proteinExistence type="predicted"/>
<feature type="compositionally biased region" description="Basic and acidic residues" evidence="1">
    <location>
        <begin position="300"/>
        <end position="310"/>
    </location>
</feature>
<protein>
    <submittedName>
        <fullName evidence="2">Uncharacterized protein</fullName>
    </submittedName>
</protein>
<reference evidence="2" key="1">
    <citation type="submission" date="2020-02" db="EMBL/GenBank/DDBJ databases">
        <authorList>
            <person name="Meier V. D."/>
        </authorList>
    </citation>
    <scope>NUCLEOTIDE SEQUENCE</scope>
    <source>
        <strain evidence="2">AVDCRST_MAG29</strain>
    </source>
</reference>
<evidence type="ECO:0000313" key="2">
    <source>
        <dbReference type="EMBL" id="CAA9356930.1"/>
    </source>
</evidence>
<feature type="compositionally biased region" description="Basic and acidic residues" evidence="1">
    <location>
        <begin position="1"/>
        <end position="12"/>
    </location>
</feature>
<accession>A0A6J4MJ96</accession>
<evidence type="ECO:0000256" key="1">
    <source>
        <dbReference type="SAM" id="MobiDB-lite"/>
    </source>
</evidence>
<dbReference type="EMBL" id="CADCUG010000150">
    <property type="protein sequence ID" value="CAA9356930.1"/>
    <property type="molecule type" value="Genomic_DNA"/>
</dbReference>
<feature type="non-terminal residue" evidence="2">
    <location>
        <position position="322"/>
    </location>
</feature>
<feature type="region of interest" description="Disordered" evidence="1">
    <location>
        <begin position="224"/>
        <end position="322"/>
    </location>
</feature>
<feature type="compositionally biased region" description="Gly residues" evidence="1">
    <location>
        <begin position="106"/>
        <end position="119"/>
    </location>
</feature>
<feature type="region of interest" description="Disordered" evidence="1">
    <location>
        <begin position="1"/>
        <end position="27"/>
    </location>
</feature>
<name>A0A6J4MJ96_9ACTN</name>
<feature type="region of interest" description="Disordered" evidence="1">
    <location>
        <begin position="104"/>
        <end position="129"/>
    </location>
</feature>
<organism evidence="2">
    <name type="scientific">uncultured Nocardioidaceae bacterium</name>
    <dbReference type="NCBI Taxonomy" id="253824"/>
    <lineage>
        <taxon>Bacteria</taxon>
        <taxon>Bacillati</taxon>
        <taxon>Actinomycetota</taxon>
        <taxon>Actinomycetes</taxon>
        <taxon>Propionibacteriales</taxon>
        <taxon>Nocardioidaceae</taxon>
        <taxon>environmental samples</taxon>
    </lineage>
</organism>